<evidence type="ECO:0000256" key="2">
    <source>
        <dbReference type="ARBA" id="ARBA00006370"/>
    </source>
</evidence>
<dbReference type="InterPro" id="IPR014756">
    <property type="entry name" value="Ig_E-set"/>
</dbReference>
<dbReference type="InterPro" id="IPR036846">
    <property type="entry name" value="GM2-AP_sf"/>
</dbReference>
<accession>A0AAF0DPK3</accession>
<organism evidence="10 11">
    <name type="scientific">Malassezia brasiliensis</name>
    <dbReference type="NCBI Taxonomy" id="1821822"/>
    <lineage>
        <taxon>Eukaryota</taxon>
        <taxon>Fungi</taxon>
        <taxon>Dikarya</taxon>
        <taxon>Basidiomycota</taxon>
        <taxon>Ustilaginomycotina</taxon>
        <taxon>Malasseziomycetes</taxon>
        <taxon>Malasseziales</taxon>
        <taxon>Malasseziaceae</taxon>
        <taxon>Malassezia</taxon>
    </lineage>
</organism>
<feature type="region of interest" description="Disordered" evidence="8">
    <location>
        <begin position="1"/>
        <end position="26"/>
    </location>
</feature>
<dbReference type="Gene3D" id="2.70.220.10">
    <property type="entry name" value="Ganglioside GM2 activator"/>
    <property type="match status" value="1"/>
</dbReference>
<evidence type="ECO:0000313" key="10">
    <source>
        <dbReference type="EMBL" id="WFC93613.1"/>
    </source>
</evidence>
<evidence type="ECO:0000256" key="6">
    <source>
        <dbReference type="ARBA" id="ARBA00022729"/>
    </source>
</evidence>
<protein>
    <recommendedName>
        <fullName evidence="4">Phosphatidylglycerol/phosphatidylinositol transfer protein</fullName>
    </recommendedName>
</protein>
<evidence type="ECO:0000259" key="9">
    <source>
        <dbReference type="SMART" id="SM00737"/>
    </source>
</evidence>
<evidence type="ECO:0000256" key="1">
    <source>
        <dbReference type="ARBA" id="ARBA00002053"/>
    </source>
</evidence>
<evidence type="ECO:0000256" key="8">
    <source>
        <dbReference type="SAM" id="MobiDB-lite"/>
    </source>
</evidence>
<dbReference type="InterPro" id="IPR039670">
    <property type="entry name" value="NPC2-like"/>
</dbReference>
<evidence type="ECO:0000256" key="4">
    <source>
        <dbReference type="ARBA" id="ARBA00016056"/>
    </source>
</evidence>
<dbReference type="AlphaFoldDB" id="A0AAF0DPK3"/>
<keyword evidence="6" id="KW-0732">Signal</keyword>
<dbReference type="GO" id="GO:0032934">
    <property type="term" value="F:sterol binding"/>
    <property type="evidence" value="ECO:0007669"/>
    <property type="project" value="InterPro"/>
</dbReference>
<proteinExistence type="inferred from homology"/>
<dbReference type="SUPFAM" id="SSF81296">
    <property type="entry name" value="E set domains"/>
    <property type="match status" value="1"/>
</dbReference>
<dbReference type="GO" id="GO:0015918">
    <property type="term" value="P:sterol transport"/>
    <property type="evidence" value="ECO:0007669"/>
    <property type="project" value="InterPro"/>
</dbReference>
<keyword evidence="7" id="KW-0445">Lipid transport</keyword>
<gene>
    <name evidence="10" type="ORF">MBRA1_000234</name>
</gene>
<evidence type="ECO:0000256" key="7">
    <source>
        <dbReference type="ARBA" id="ARBA00023055"/>
    </source>
</evidence>
<feature type="domain" description="MD-2-related lipid-recognition" evidence="9">
    <location>
        <begin position="30"/>
        <end position="152"/>
    </location>
</feature>
<keyword evidence="11" id="KW-1185">Reference proteome</keyword>
<evidence type="ECO:0000313" key="11">
    <source>
        <dbReference type="Proteomes" id="UP001216638"/>
    </source>
</evidence>
<comment type="subunit">
    <text evidence="3">Monomer.</text>
</comment>
<dbReference type="SMART" id="SM00737">
    <property type="entry name" value="ML"/>
    <property type="match status" value="1"/>
</dbReference>
<evidence type="ECO:0000256" key="5">
    <source>
        <dbReference type="ARBA" id="ARBA00022448"/>
    </source>
</evidence>
<dbReference type="Proteomes" id="UP001216638">
    <property type="component" value="Chromosome 1"/>
</dbReference>
<evidence type="ECO:0000256" key="3">
    <source>
        <dbReference type="ARBA" id="ARBA00011245"/>
    </source>
</evidence>
<comment type="similarity">
    <text evidence="2">Belongs to the NPC2 family.</text>
</comment>
<dbReference type="PANTHER" id="PTHR11306:SF0">
    <property type="entry name" value="PHOSPHATIDYLGLYCEROL_PHOSPHATIDYLINOSITOL TRANSFER PROTEIN"/>
    <property type="match status" value="1"/>
</dbReference>
<name>A0AAF0DPK3_9BASI</name>
<comment type="function">
    <text evidence="1">Catalyzes the intermembrane transfer of phosphatidylglycerol and phosphatidylinositol.</text>
</comment>
<reference evidence="10" key="1">
    <citation type="submission" date="2023-03" db="EMBL/GenBank/DDBJ databases">
        <title>Mating type loci evolution in Malassezia.</title>
        <authorList>
            <person name="Coelho M.A."/>
        </authorList>
    </citation>
    <scope>NUCLEOTIDE SEQUENCE</scope>
    <source>
        <strain evidence="10">CBS 14135</strain>
    </source>
</reference>
<sequence>MTDEAHAQGIPLDSELRPTSAEAQGGSFSWTQCGGDNFSVRVESIELSPEVPERGRNLTVHGKGTLSRRADFGSYVDVTVRVGFLRIFWQRVDICGVLRENDVEVQCPAEPGHYDVVHTVELPSQIPPAKYNIHIEGKNHEARPLACLDLTVSFPVFQRLGSWLRW</sequence>
<dbReference type="EMBL" id="CP119951">
    <property type="protein sequence ID" value="WFC93613.1"/>
    <property type="molecule type" value="Genomic_DNA"/>
</dbReference>
<keyword evidence="5" id="KW-0813">Transport</keyword>
<dbReference type="Pfam" id="PF02221">
    <property type="entry name" value="E1_DerP2_DerF2"/>
    <property type="match status" value="1"/>
</dbReference>
<dbReference type="InterPro" id="IPR003172">
    <property type="entry name" value="ML_dom"/>
</dbReference>
<dbReference type="PANTHER" id="PTHR11306">
    <property type="entry name" value="NIEMANN PICK TYPE C2 PROTEIN NPC2-RELATED"/>
    <property type="match status" value="1"/>
</dbReference>